<protein>
    <submittedName>
        <fullName evidence="2">DinB superfamily protein</fullName>
    </submittedName>
</protein>
<reference evidence="3" key="1">
    <citation type="submission" date="2016-10" db="EMBL/GenBank/DDBJ databases">
        <authorList>
            <person name="Varghese N."/>
            <person name="Submissions S."/>
        </authorList>
    </citation>
    <scope>NUCLEOTIDE SEQUENCE [LARGE SCALE GENOMIC DNA]</scope>
    <source>
        <strain evidence="3">IBRC-M 10761</strain>
    </source>
</reference>
<accession>A0A1H6T2N4</accession>
<feature type="domain" description="DinB-like" evidence="1">
    <location>
        <begin position="18"/>
        <end position="172"/>
    </location>
</feature>
<dbReference type="EMBL" id="FNZH01000001">
    <property type="protein sequence ID" value="SEI74363.1"/>
    <property type="molecule type" value="Genomic_DNA"/>
</dbReference>
<dbReference type="Proteomes" id="UP000199403">
    <property type="component" value="Unassembled WGS sequence"/>
</dbReference>
<dbReference type="SUPFAM" id="SSF109854">
    <property type="entry name" value="DinB/YfiT-like putative metalloenzymes"/>
    <property type="match status" value="1"/>
</dbReference>
<dbReference type="RefSeq" id="WP_092170074.1">
    <property type="nucleotide sequence ID" value="NZ_FNZH01000001.1"/>
</dbReference>
<dbReference type="AlphaFoldDB" id="A0A1H6T2N4"/>
<dbReference type="InterPro" id="IPR034660">
    <property type="entry name" value="DinB/YfiT-like"/>
</dbReference>
<organism evidence="2 3">
    <name type="scientific">Cyclobacterium xiamenense</name>
    <dbReference type="NCBI Taxonomy" id="1297121"/>
    <lineage>
        <taxon>Bacteria</taxon>
        <taxon>Pseudomonadati</taxon>
        <taxon>Bacteroidota</taxon>
        <taxon>Cytophagia</taxon>
        <taxon>Cytophagales</taxon>
        <taxon>Cyclobacteriaceae</taxon>
        <taxon>Cyclobacterium</taxon>
    </lineage>
</organism>
<dbReference type="InterPro" id="IPR024775">
    <property type="entry name" value="DinB-like"/>
</dbReference>
<evidence type="ECO:0000259" key="1">
    <source>
        <dbReference type="Pfam" id="PF12867"/>
    </source>
</evidence>
<keyword evidence="3" id="KW-1185">Reference proteome</keyword>
<dbReference type="STRING" id="1416801.SAMN05192553_10175"/>
<dbReference type="Pfam" id="PF12867">
    <property type="entry name" value="DinB_2"/>
    <property type="match status" value="1"/>
</dbReference>
<name>A0A1H6T2N4_9BACT</name>
<evidence type="ECO:0000313" key="2">
    <source>
        <dbReference type="EMBL" id="SEI74363.1"/>
    </source>
</evidence>
<dbReference type="Gene3D" id="1.20.120.450">
    <property type="entry name" value="dinb family like domain"/>
    <property type="match status" value="1"/>
</dbReference>
<evidence type="ECO:0000313" key="3">
    <source>
        <dbReference type="Proteomes" id="UP000199403"/>
    </source>
</evidence>
<proteinExistence type="predicted"/>
<dbReference type="OrthoDB" id="1524454at2"/>
<sequence length="180" mass="20912">MNEKADAWQMELTQITWDVDTLLNGYDLTTLNQKPGPEQWSPMQVVHHLVLVNRSYFPIFDQLIEQRYKAPLLGKIPFYGRKLGELILSANQKPARIKTFSPWEPGNSLHDKELQQAFVDTQHRLSAYLQELEPYFNRGLMIASPANRWLVYPLDTAIDIIIAHEKRHCKQLKSLLASEK</sequence>
<gene>
    <name evidence="2" type="ORF">SAMN05192553_10175</name>
</gene>